<protein>
    <submittedName>
        <fullName evidence="5">Phosphatidylinositol kinase</fullName>
    </submittedName>
</protein>
<keyword evidence="3 5" id="KW-0418">Kinase</keyword>
<evidence type="ECO:0000256" key="1">
    <source>
        <dbReference type="ARBA" id="ARBA00010164"/>
    </source>
</evidence>
<dbReference type="Proteomes" id="UP001355206">
    <property type="component" value="Unassembled WGS sequence"/>
</dbReference>
<evidence type="ECO:0000256" key="3">
    <source>
        <dbReference type="ARBA" id="ARBA00022777"/>
    </source>
</evidence>
<dbReference type="EMBL" id="MLCA01000013">
    <property type="protein sequence ID" value="MEE7493266.1"/>
    <property type="molecule type" value="Genomic_DNA"/>
</dbReference>
<sequence length="415" mass="45336">MWRTSKYNRVEEMHVFRSGRSGYVPIGLLIFEGGSSRRIGRFAYSSDYLAAEGRRPIDPIGLPLGNKWRPAAPGEVHLAFHDAGPDGWGKGILTHAYPELELGMPEFLALGGPSRTGDLAFGSTPEAPERWTPRTDAAPELVQSEGVLEEMLIAAENYEGGEASADQLAKLLMHSSNIGGARPKARIWISDKEWIAKFSTWDDRFDNPRAEAVCLDFAEAAGLRVPERKLHVVNGRSVLLISRFDRSSDGARLSYLSAGTLLGEPAFGYATNKTYLDIASAARRIGVQAPAREMFRRLLVNAYLRNTDDHLRNHAFINDGTGWSLSPVFDVVPHPSGTKHVCAPAPGMSRECNLSIAFAGYPKFGLSATEATSILDEVDEATSRIGSFFDARGVSRQDREMLLACFGLLPGPITS</sequence>
<organism evidence="5 6">
    <name type="scientific">Methylobacterium oryzae</name>
    <dbReference type="NCBI Taxonomy" id="334852"/>
    <lineage>
        <taxon>Bacteria</taxon>
        <taxon>Pseudomonadati</taxon>
        <taxon>Pseudomonadota</taxon>
        <taxon>Alphaproteobacteria</taxon>
        <taxon>Hyphomicrobiales</taxon>
        <taxon>Methylobacteriaceae</taxon>
        <taxon>Methylobacterium</taxon>
    </lineage>
</organism>
<reference evidence="5 6" key="1">
    <citation type="journal article" date="2012" name="Genet. Mol. Biol.">
        <title>Analysis of 16S rRNA and mxaF genes revealing insights into Methylobacterium niche-specific plant association.</title>
        <authorList>
            <person name="Dourado M.N."/>
            <person name="Andreote F.D."/>
            <person name="Dini-Andreote F."/>
            <person name="Conti R."/>
            <person name="Araujo J.M."/>
            <person name="Araujo W.L."/>
        </authorList>
    </citation>
    <scope>NUCLEOTIDE SEQUENCE [LARGE SCALE GENOMIC DNA]</scope>
    <source>
        <strain evidence="5 6">TC3-10</strain>
    </source>
</reference>
<dbReference type="PANTHER" id="PTHR37419">
    <property type="entry name" value="SERINE/THREONINE-PROTEIN KINASE TOXIN HIPA"/>
    <property type="match status" value="1"/>
</dbReference>
<dbReference type="PANTHER" id="PTHR37419:SF8">
    <property type="entry name" value="TOXIN YJJJ"/>
    <property type="match status" value="1"/>
</dbReference>
<dbReference type="GO" id="GO:0016301">
    <property type="term" value="F:kinase activity"/>
    <property type="evidence" value="ECO:0007669"/>
    <property type="project" value="UniProtKB-KW"/>
</dbReference>
<accession>A0ABU7TU17</accession>
<gene>
    <name evidence="5" type="ORF">MOTC310_23530</name>
</gene>
<proteinExistence type="inferred from homology"/>
<evidence type="ECO:0000259" key="4">
    <source>
        <dbReference type="Pfam" id="PF07804"/>
    </source>
</evidence>
<comment type="similarity">
    <text evidence="1">Belongs to the HipA Ser/Thr kinase family.</text>
</comment>
<feature type="domain" description="HipA-like C-terminal" evidence="4">
    <location>
        <begin position="177"/>
        <end position="382"/>
    </location>
</feature>
<comment type="caution">
    <text evidence="5">The sequence shown here is derived from an EMBL/GenBank/DDBJ whole genome shotgun (WGS) entry which is preliminary data.</text>
</comment>
<dbReference type="Pfam" id="PF07804">
    <property type="entry name" value="HipA_C"/>
    <property type="match status" value="1"/>
</dbReference>
<evidence type="ECO:0000313" key="6">
    <source>
        <dbReference type="Proteomes" id="UP001355206"/>
    </source>
</evidence>
<dbReference type="InterPro" id="IPR012893">
    <property type="entry name" value="HipA-like_C"/>
</dbReference>
<name>A0ABU7TU17_9HYPH</name>
<evidence type="ECO:0000256" key="2">
    <source>
        <dbReference type="ARBA" id="ARBA00022679"/>
    </source>
</evidence>
<dbReference type="InterPro" id="IPR052028">
    <property type="entry name" value="HipA_Ser/Thr_kinase"/>
</dbReference>
<keyword evidence="2" id="KW-0808">Transferase</keyword>
<evidence type="ECO:0000313" key="5">
    <source>
        <dbReference type="EMBL" id="MEE7493266.1"/>
    </source>
</evidence>
<keyword evidence="6" id="KW-1185">Reference proteome</keyword>